<feature type="compositionally biased region" description="Acidic residues" evidence="1">
    <location>
        <begin position="54"/>
        <end position="72"/>
    </location>
</feature>
<evidence type="ECO:0000313" key="4">
    <source>
        <dbReference type="Proteomes" id="UP000615446"/>
    </source>
</evidence>
<reference evidence="3" key="1">
    <citation type="submission" date="2019-10" db="EMBL/GenBank/DDBJ databases">
        <title>Conservation and host-specific expression of non-tandemly repeated heterogenous ribosome RNA gene in arbuscular mycorrhizal fungi.</title>
        <authorList>
            <person name="Maeda T."/>
            <person name="Kobayashi Y."/>
            <person name="Nakagawa T."/>
            <person name="Ezawa T."/>
            <person name="Yamaguchi K."/>
            <person name="Bino T."/>
            <person name="Nishimoto Y."/>
            <person name="Shigenobu S."/>
            <person name="Kawaguchi M."/>
        </authorList>
    </citation>
    <scope>NUCLEOTIDE SEQUENCE</scope>
    <source>
        <strain evidence="3">HR1</strain>
    </source>
</reference>
<feature type="transmembrane region" description="Helical" evidence="2">
    <location>
        <begin position="6"/>
        <end position="26"/>
    </location>
</feature>
<gene>
    <name evidence="3" type="ORF">RCL2_001754600</name>
</gene>
<sequence length="97" mass="11793">MIGKELKFGVFLIYGALIAQGHLFYWNPFELTKSYILIKVIDVYPNLDKEFEYSNDLDNDDDYDEDDEEEEKDEKISEKLNRYWKFFKISFYDAFIF</sequence>
<name>A0A8H3QTC8_9GLOM</name>
<keyword evidence="2" id="KW-0472">Membrane</keyword>
<evidence type="ECO:0000256" key="1">
    <source>
        <dbReference type="SAM" id="MobiDB-lite"/>
    </source>
</evidence>
<protein>
    <submittedName>
        <fullName evidence="3">Uncharacterized protein</fullName>
    </submittedName>
</protein>
<feature type="region of interest" description="Disordered" evidence="1">
    <location>
        <begin position="54"/>
        <end position="74"/>
    </location>
</feature>
<organism evidence="3 4">
    <name type="scientific">Rhizophagus clarus</name>
    <dbReference type="NCBI Taxonomy" id="94130"/>
    <lineage>
        <taxon>Eukaryota</taxon>
        <taxon>Fungi</taxon>
        <taxon>Fungi incertae sedis</taxon>
        <taxon>Mucoromycota</taxon>
        <taxon>Glomeromycotina</taxon>
        <taxon>Glomeromycetes</taxon>
        <taxon>Glomerales</taxon>
        <taxon>Glomeraceae</taxon>
        <taxon>Rhizophagus</taxon>
    </lineage>
</organism>
<keyword evidence="2" id="KW-1133">Transmembrane helix</keyword>
<evidence type="ECO:0000256" key="2">
    <source>
        <dbReference type="SAM" id="Phobius"/>
    </source>
</evidence>
<dbReference type="AlphaFoldDB" id="A0A8H3QTC8"/>
<dbReference type="EMBL" id="BLAL01000196">
    <property type="protein sequence ID" value="GES90712.1"/>
    <property type="molecule type" value="Genomic_DNA"/>
</dbReference>
<dbReference type="Proteomes" id="UP000615446">
    <property type="component" value="Unassembled WGS sequence"/>
</dbReference>
<accession>A0A8H3QTC8</accession>
<evidence type="ECO:0000313" key="3">
    <source>
        <dbReference type="EMBL" id="GES90712.1"/>
    </source>
</evidence>
<keyword evidence="2" id="KW-0812">Transmembrane</keyword>
<proteinExistence type="predicted"/>
<comment type="caution">
    <text evidence="3">The sequence shown here is derived from an EMBL/GenBank/DDBJ whole genome shotgun (WGS) entry which is preliminary data.</text>
</comment>